<gene>
    <name evidence="3" type="ORF">E0702_17780</name>
</gene>
<sequence>AERVYEPRLKLSKAIRDRIAGQPGAFASAIITGDRAAIDRAHVEDLRGSNLAHLLAISGLHMGLLTGTVFLGLRSLMALWPWLALRV</sequence>
<dbReference type="EMBL" id="SLTR01000555">
    <property type="protein sequence ID" value="TDA80532.1"/>
    <property type="molecule type" value="Genomic_DNA"/>
</dbReference>
<dbReference type="InterPro" id="IPR004477">
    <property type="entry name" value="ComEC_N"/>
</dbReference>
<evidence type="ECO:0000313" key="4">
    <source>
        <dbReference type="Proteomes" id="UP000294823"/>
    </source>
</evidence>
<dbReference type="Pfam" id="PF03772">
    <property type="entry name" value="Competence"/>
    <property type="match status" value="1"/>
</dbReference>
<accession>A0ABY2D1W2</accession>
<dbReference type="Proteomes" id="UP000294823">
    <property type="component" value="Unassembled WGS sequence"/>
</dbReference>
<feature type="non-terminal residue" evidence="3">
    <location>
        <position position="87"/>
    </location>
</feature>
<feature type="non-terminal residue" evidence="3">
    <location>
        <position position="1"/>
    </location>
</feature>
<comment type="caution">
    <text evidence="3">The sequence shown here is derived from an EMBL/GenBank/DDBJ whole genome shotgun (WGS) entry which is preliminary data.</text>
</comment>
<feature type="domain" description="ComEC/Rec2-related protein" evidence="2">
    <location>
        <begin position="30"/>
        <end position="81"/>
    </location>
</feature>
<keyword evidence="1" id="KW-0472">Membrane</keyword>
<dbReference type="RefSeq" id="WP_205742099.1">
    <property type="nucleotide sequence ID" value="NZ_SLTR01000555.1"/>
</dbReference>
<keyword evidence="1" id="KW-0812">Transmembrane</keyword>
<evidence type="ECO:0000256" key="1">
    <source>
        <dbReference type="SAM" id="Phobius"/>
    </source>
</evidence>
<organism evidence="3 4">
    <name type="scientific">Halomonas marinisediminis</name>
    <dbReference type="NCBI Taxonomy" id="2546095"/>
    <lineage>
        <taxon>Bacteria</taxon>
        <taxon>Pseudomonadati</taxon>
        <taxon>Pseudomonadota</taxon>
        <taxon>Gammaproteobacteria</taxon>
        <taxon>Oceanospirillales</taxon>
        <taxon>Halomonadaceae</taxon>
        <taxon>Halomonas</taxon>
    </lineage>
</organism>
<name>A0ABY2D1W2_9GAMM</name>
<evidence type="ECO:0000259" key="2">
    <source>
        <dbReference type="Pfam" id="PF03772"/>
    </source>
</evidence>
<proteinExistence type="predicted"/>
<protein>
    <submittedName>
        <fullName evidence="3">Competence protein</fullName>
    </submittedName>
</protein>
<feature type="transmembrane region" description="Helical" evidence="1">
    <location>
        <begin position="51"/>
        <end position="73"/>
    </location>
</feature>
<keyword evidence="4" id="KW-1185">Reference proteome</keyword>
<reference evidence="3 4" key="1">
    <citation type="submission" date="2019-03" db="EMBL/GenBank/DDBJ databases">
        <title>Halomonas marinisediminis sp. nov., a moderately halophilic bacterium isolated from the Bohai Gulf.</title>
        <authorList>
            <person name="Ji X."/>
        </authorList>
    </citation>
    <scope>NUCLEOTIDE SEQUENCE [LARGE SCALE GENOMIC DNA]</scope>
    <source>
        <strain evidence="3 4">204</strain>
    </source>
</reference>
<keyword evidence="1" id="KW-1133">Transmembrane helix</keyword>
<evidence type="ECO:0000313" key="3">
    <source>
        <dbReference type="EMBL" id="TDA80532.1"/>
    </source>
</evidence>